<proteinExistence type="predicted"/>
<evidence type="ECO:0000256" key="2">
    <source>
        <dbReference type="ARBA" id="ARBA00023004"/>
    </source>
</evidence>
<dbReference type="InterPro" id="IPR009016">
    <property type="entry name" value="Fe_hydrogenase"/>
</dbReference>
<keyword evidence="3" id="KW-0411">Iron-sulfur</keyword>
<name>A0AAU9DR57_9FUSO</name>
<organism evidence="5 6">
    <name type="scientific">Haliovirga abyssi</name>
    <dbReference type="NCBI Taxonomy" id="2996794"/>
    <lineage>
        <taxon>Bacteria</taxon>
        <taxon>Fusobacteriati</taxon>
        <taxon>Fusobacteriota</taxon>
        <taxon>Fusobacteriia</taxon>
        <taxon>Fusobacteriales</taxon>
        <taxon>Haliovirgaceae</taxon>
        <taxon>Haliovirga</taxon>
    </lineage>
</organism>
<gene>
    <name evidence="5" type="ORF">HLVA_15970</name>
</gene>
<keyword evidence="1" id="KW-0479">Metal-binding</keyword>
<dbReference type="Pfam" id="PF13237">
    <property type="entry name" value="Fer4_10"/>
    <property type="match status" value="1"/>
</dbReference>
<dbReference type="SUPFAM" id="SSF54862">
    <property type="entry name" value="4Fe-4S ferredoxins"/>
    <property type="match status" value="2"/>
</dbReference>
<dbReference type="PROSITE" id="PS00198">
    <property type="entry name" value="4FE4S_FER_1"/>
    <property type="match status" value="1"/>
</dbReference>
<feature type="domain" description="4Fe-4S ferredoxin-type" evidence="4">
    <location>
        <begin position="146"/>
        <end position="176"/>
    </location>
</feature>
<dbReference type="Proteomes" id="UP001321582">
    <property type="component" value="Chromosome"/>
</dbReference>
<evidence type="ECO:0000313" key="6">
    <source>
        <dbReference type="Proteomes" id="UP001321582"/>
    </source>
</evidence>
<reference evidence="5 6" key="1">
    <citation type="submission" date="2022-11" db="EMBL/GenBank/DDBJ databases">
        <title>Haliovirga abyssi gen. nov., sp. nov., a mesophilic fermentative bacterium isolated from the Iheya North hydrothermal field and the proposal of Haliovirgaceae fam. nov.</title>
        <authorList>
            <person name="Miyazaki U."/>
            <person name="Tame A."/>
            <person name="Miyazaki J."/>
            <person name="Takai K."/>
            <person name="Sawayama S."/>
            <person name="Kitajima M."/>
            <person name="Okamoto A."/>
            <person name="Nakagawa S."/>
        </authorList>
    </citation>
    <scope>NUCLEOTIDE SEQUENCE [LARGE SCALE GENOMIC DNA]</scope>
    <source>
        <strain evidence="5 6">IC12</strain>
    </source>
</reference>
<keyword evidence="6" id="KW-1185">Reference proteome</keyword>
<evidence type="ECO:0000259" key="4">
    <source>
        <dbReference type="PROSITE" id="PS51379"/>
    </source>
</evidence>
<dbReference type="AlphaFoldDB" id="A0AAU9DR57"/>
<dbReference type="GO" id="GO:0051536">
    <property type="term" value="F:iron-sulfur cluster binding"/>
    <property type="evidence" value="ECO:0007669"/>
    <property type="project" value="UniProtKB-KW"/>
</dbReference>
<dbReference type="Pfam" id="PF00037">
    <property type="entry name" value="Fer4"/>
    <property type="match status" value="1"/>
</dbReference>
<dbReference type="Gene3D" id="3.40.950.10">
    <property type="entry name" value="Fe-only Hydrogenase (Larger Subunit), Chain L, domain 3"/>
    <property type="match status" value="1"/>
</dbReference>
<protein>
    <submittedName>
        <fullName evidence="5">[Fe] hydrogenase</fullName>
    </submittedName>
</protein>
<dbReference type="PANTHER" id="PTHR11615">
    <property type="entry name" value="NITRATE, FORMATE, IRON DEHYDROGENASE"/>
    <property type="match status" value="1"/>
</dbReference>
<dbReference type="Pfam" id="PF02906">
    <property type="entry name" value="Fe_hyd_lg_C"/>
    <property type="match status" value="1"/>
</dbReference>
<dbReference type="InterPro" id="IPR017900">
    <property type="entry name" value="4Fe4S_Fe_S_CS"/>
</dbReference>
<dbReference type="KEGG" id="haby:HLVA_15970"/>
<sequence>MRNFILNEKIKLRRKTLIELARATINNNLKKELPKLSKKILPGNEAKYRESIYQEREILNQRIKIYLGMDYEKSKDMEMYEVAENIDEILEKNSKYSNSSKILQIIEEACDVCPSNKYYVTDLCRNCIEHSCKSVCPKNAITIENSKAKIDLDKCIGCGLCARACSYYSIVKLERPCENSCELKAITKNPNGTPKIEEEKCVNCGSCYIACPFGAIESKLDLIKVLNRIKKDNKRSVIAIFAPSVAGQFGPKVTIGQIKNGLKRAGFNKAYEVALGADMVAEEESEYIENSNELVTTSCCPAFVDYIKKHQKDYIKNISPSDSPMIALAKKIKEEEDCEIVFIGPCIAKKNEDINREIVDYVITFEELGALFISCGVEPAEIEDVDYEGSFDGWNFAHSGGVAQAVINKLEGKEISCIKMDGLKESKELFSKLKNEKFDLMEGMACEGGCICGPGIMVNPNVANAVLKKIKK</sequence>
<evidence type="ECO:0000313" key="5">
    <source>
        <dbReference type="EMBL" id="BDU51028.1"/>
    </source>
</evidence>
<dbReference type="NCBIfam" id="TIGR04105">
    <property type="entry name" value="FeFe_hydrog_B1"/>
    <property type="match status" value="1"/>
</dbReference>
<dbReference type="Gene3D" id="3.30.70.20">
    <property type="match status" value="2"/>
</dbReference>
<evidence type="ECO:0000256" key="1">
    <source>
        <dbReference type="ARBA" id="ARBA00022723"/>
    </source>
</evidence>
<dbReference type="InterPro" id="IPR004108">
    <property type="entry name" value="Fe_hydrogenase_lsu_C"/>
</dbReference>
<dbReference type="InterPro" id="IPR017896">
    <property type="entry name" value="4Fe4S_Fe-S-bd"/>
</dbReference>
<feature type="domain" description="4Fe-4S ferredoxin-type" evidence="4">
    <location>
        <begin position="192"/>
        <end position="221"/>
    </location>
</feature>
<dbReference type="RefSeq" id="WP_307903874.1">
    <property type="nucleotide sequence ID" value="NZ_AP027059.1"/>
</dbReference>
<evidence type="ECO:0000256" key="3">
    <source>
        <dbReference type="ARBA" id="ARBA00023014"/>
    </source>
</evidence>
<dbReference type="PROSITE" id="PS51379">
    <property type="entry name" value="4FE4S_FER_2"/>
    <property type="match status" value="2"/>
</dbReference>
<dbReference type="SUPFAM" id="SSF53920">
    <property type="entry name" value="Fe-only hydrogenase"/>
    <property type="match status" value="1"/>
</dbReference>
<accession>A0AAU9DR57</accession>
<dbReference type="GO" id="GO:0046872">
    <property type="term" value="F:metal ion binding"/>
    <property type="evidence" value="ECO:0007669"/>
    <property type="project" value="UniProtKB-KW"/>
</dbReference>
<keyword evidence="2" id="KW-0408">Iron</keyword>
<dbReference type="EMBL" id="AP027059">
    <property type="protein sequence ID" value="BDU51028.1"/>
    <property type="molecule type" value="Genomic_DNA"/>
</dbReference>
<dbReference type="InterPro" id="IPR027631">
    <property type="entry name" value="Mono_FeFe_hydrog"/>
</dbReference>
<dbReference type="InterPro" id="IPR050340">
    <property type="entry name" value="Cytosolic_Fe-S_CAF"/>
</dbReference>